<dbReference type="PANTHER" id="PTHR11104">
    <property type="entry name" value="AMINOGLYCOSIDE N3-ACETYLTRANSFERASE"/>
    <property type="match status" value="1"/>
</dbReference>
<keyword evidence="4 5" id="KW-0012">Acyltransferase</keyword>
<sequence>MSRLAALKQWVKETAARSVWAYGADKLLPQLRACGVQPGSTLVVHSSWLPYNGFQGKPADLVRVFKEAVGETGLLVMPSMPYHNMSSAQWLAKGKPMNVARSPSMMGLVSEVFRRSENVRRSLSPTHPLLAWGRDADAFVEGHERAERPFGAASPFMRMLERDALILGFDAPFSTFTYTHFVEDQLEATLPCALYEPGTMSGQVIDRSGAVLDCPVRVLSAEANRLRRESRLVAHLEQAGVLHGARIGNTRLSWIRASDHSRESARFVAAGTHFFDAP</sequence>
<dbReference type="EMBL" id="JABBGA010000001">
    <property type="protein sequence ID" value="NML24195.1"/>
    <property type="molecule type" value="Genomic_DNA"/>
</dbReference>
<dbReference type="Pfam" id="PF02522">
    <property type="entry name" value="Antibiotic_NAT"/>
    <property type="match status" value="1"/>
</dbReference>
<gene>
    <name evidence="6" type="ORF">HHL15_00415</name>
</gene>
<keyword evidence="7" id="KW-1185">Reference proteome</keyword>
<protein>
    <recommendedName>
        <fullName evidence="2 5">Aminoglycoside N(3)-acetyltransferase</fullName>
        <ecNumber evidence="5">2.3.1.-</ecNumber>
    </recommendedName>
</protein>
<dbReference type="InterPro" id="IPR003679">
    <property type="entry name" value="Amioglycoside_AcTrfase"/>
</dbReference>
<dbReference type="EC" id="2.3.1.-" evidence="5"/>
<evidence type="ECO:0000313" key="6">
    <source>
        <dbReference type="EMBL" id="NML24195.1"/>
    </source>
</evidence>
<dbReference type="GO" id="GO:0046353">
    <property type="term" value="F:aminoglycoside 3-N-acetyltransferase activity"/>
    <property type="evidence" value="ECO:0007669"/>
    <property type="project" value="UniProtKB-EC"/>
</dbReference>
<keyword evidence="5" id="KW-0046">Antibiotic resistance</keyword>
<keyword evidence="3 5" id="KW-0808">Transferase</keyword>
<dbReference type="AlphaFoldDB" id="A0A848FZF8"/>
<dbReference type="Proteomes" id="UP000580043">
    <property type="component" value="Unassembled WGS sequence"/>
</dbReference>
<evidence type="ECO:0000256" key="1">
    <source>
        <dbReference type="ARBA" id="ARBA00006383"/>
    </source>
</evidence>
<comment type="similarity">
    <text evidence="1 5">Belongs to the antibiotic N-acetyltransferase family.</text>
</comment>
<comment type="catalytic activity">
    <reaction evidence="5">
        <text>a 2-deoxystreptamine antibiotic + acetyl-CoA = an N(3)-acetyl-2-deoxystreptamine antibiotic + CoA + H(+)</text>
        <dbReference type="Rhea" id="RHEA:12665"/>
        <dbReference type="ChEBI" id="CHEBI:15378"/>
        <dbReference type="ChEBI" id="CHEBI:57287"/>
        <dbReference type="ChEBI" id="CHEBI:57288"/>
        <dbReference type="ChEBI" id="CHEBI:57921"/>
        <dbReference type="ChEBI" id="CHEBI:77452"/>
        <dbReference type="EC" id="2.3.1.81"/>
    </reaction>
</comment>
<evidence type="ECO:0000256" key="4">
    <source>
        <dbReference type="ARBA" id="ARBA00023315"/>
    </source>
</evidence>
<accession>A0A848FZF8</accession>
<dbReference type="GO" id="GO:0046677">
    <property type="term" value="P:response to antibiotic"/>
    <property type="evidence" value="ECO:0007669"/>
    <property type="project" value="UniProtKB-KW"/>
</dbReference>
<dbReference type="InterPro" id="IPR028345">
    <property type="entry name" value="Antibiotic_NAT-like"/>
</dbReference>
<evidence type="ECO:0000256" key="5">
    <source>
        <dbReference type="RuleBase" id="RU365031"/>
    </source>
</evidence>
<dbReference type="SUPFAM" id="SSF110710">
    <property type="entry name" value="TTHA0583/YokD-like"/>
    <property type="match status" value="1"/>
</dbReference>
<name>A0A848FZF8_9RHOO</name>
<reference evidence="6 7" key="1">
    <citation type="submission" date="2020-04" db="EMBL/GenBank/DDBJ databases">
        <title>Zoogloea sp. G-4-1-14 isolated from soil.</title>
        <authorList>
            <person name="Dahal R.H."/>
        </authorList>
    </citation>
    <scope>NUCLEOTIDE SEQUENCE [LARGE SCALE GENOMIC DNA]</scope>
    <source>
        <strain evidence="6 7">G-4-1-14</strain>
    </source>
</reference>
<proteinExistence type="inferred from homology"/>
<evidence type="ECO:0000256" key="3">
    <source>
        <dbReference type="ARBA" id="ARBA00022679"/>
    </source>
</evidence>
<organism evidence="6 7">
    <name type="scientific">Zoogloea dura</name>
    <dbReference type="NCBI Taxonomy" id="2728840"/>
    <lineage>
        <taxon>Bacteria</taxon>
        <taxon>Pseudomonadati</taxon>
        <taxon>Pseudomonadota</taxon>
        <taxon>Betaproteobacteria</taxon>
        <taxon>Rhodocyclales</taxon>
        <taxon>Zoogloeaceae</taxon>
        <taxon>Zoogloea</taxon>
    </lineage>
</organism>
<evidence type="ECO:0000256" key="2">
    <source>
        <dbReference type="ARBA" id="ARBA00012882"/>
    </source>
</evidence>
<dbReference type="RefSeq" id="WP_169143846.1">
    <property type="nucleotide sequence ID" value="NZ_JABBGA010000001.1"/>
</dbReference>
<dbReference type="PANTHER" id="PTHR11104:SF0">
    <property type="entry name" value="SPBETA PROPHAGE-DERIVED AMINOGLYCOSIDE N(3')-ACETYLTRANSFERASE-LIKE PROTEIN YOKD"/>
    <property type="match status" value="1"/>
</dbReference>
<comment type="caution">
    <text evidence="6">The sequence shown here is derived from an EMBL/GenBank/DDBJ whole genome shotgun (WGS) entry which is preliminary data.</text>
</comment>
<evidence type="ECO:0000313" key="7">
    <source>
        <dbReference type="Proteomes" id="UP000580043"/>
    </source>
</evidence>